<accession>A0A2V2Z999</accession>
<dbReference type="OrthoDB" id="2797614at2"/>
<proteinExistence type="predicted"/>
<dbReference type="InterPro" id="IPR029068">
    <property type="entry name" value="Glyas_Bleomycin-R_OHBP_Dase"/>
</dbReference>
<evidence type="ECO:0000313" key="2">
    <source>
        <dbReference type="EMBL" id="PWW08691.1"/>
    </source>
</evidence>
<feature type="domain" description="VOC" evidence="1">
    <location>
        <begin position="5"/>
        <end position="120"/>
    </location>
</feature>
<dbReference type="Gene3D" id="3.10.180.10">
    <property type="entry name" value="2,3-Dihydroxybiphenyl 1,2-Dioxygenase, domain 1"/>
    <property type="match status" value="2"/>
</dbReference>
<reference evidence="2 3" key="1">
    <citation type="submission" date="2018-05" db="EMBL/GenBank/DDBJ databases">
        <title>Genomic Encyclopedia of Type Strains, Phase III (KMG-III): the genomes of soil and plant-associated and newly described type strains.</title>
        <authorList>
            <person name="Whitman W."/>
        </authorList>
    </citation>
    <scope>NUCLEOTIDE SEQUENCE [LARGE SCALE GENOMIC DNA]</scope>
    <source>
        <strain evidence="2 3">CECT 5696</strain>
    </source>
</reference>
<organism evidence="2 3">
    <name type="scientific">Paenibacillus cellulosilyticus</name>
    <dbReference type="NCBI Taxonomy" id="375489"/>
    <lineage>
        <taxon>Bacteria</taxon>
        <taxon>Bacillati</taxon>
        <taxon>Bacillota</taxon>
        <taxon>Bacilli</taxon>
        <taxon>Bacillales</taxon>
        <taxon>Paenibacillaceae</taxon>
        <taxon>Paenibacillus</taxon>
    </lineage>
</organism>
<sequence>MHFTKFDFLTLWVRACERQSNIDWYVQHLGLTIGWDSPEEKLTLLQFPNKQPFTLLAHYPNEPLPEGDVHVCLTTSRLRETKLALAQEEVASSDIYETPWGVEAFDFWDPQGTRLTAVSAPVRSEQQGSRFHSYFLHIAVSDLAVARQWYEEHLAMVPLETETCSVKCMGLRMAEDRQMDLPIYLSARNGDAKANATTAIRPFFQVAGKRQLETAREAFQSAGITVSPITGNSDDFMRWFDLWDPDGNPLYAIAY</sequence>
<dbReference type="Proteomes" id="UP000246635">
    <property type="component" value="Unassembled WGS sequence"/>
</dbReference>
<dbReference type="RefSeq" id="WP_110042205.1">
    <property type="nucleotide sequence ID" value="NZ_CP054613.1"/>
</dbReference>
<protein>
    <recommendedName>
        <fullName evidence="1">VOC domain-containing protein</fullName>
    </recommendedName>
</protein>
<evidence type="ECO:0000313" key="3">
    <source>
        <dbReference type="Proteomes" id="UP000246635"/>
    </source>
</evidence>
<comment type="caution">
    <text evidence="2">The sequence shown here is derived from an EMBL/GenBank/DDBJ whole genome shotgun (WGS) entry which is preliminary data.</text>
</comment>
<keyword evidence="3" id="KW-1185">Reference proteome</keyword>
<dbReference type="CDD" id="cd06587">
    <property type="entry name" value="VOC"/>
    <property type="match status" value="2"/>
</dbReference>
<dbReference type="InterPro" id="IPR037523">
    <property type="entry name" value="VOC_core"/>
</dbReference>
<evidence type="ECO:0000259" key="1">
    <source>
        <dbReference type="PROSITE" id="PS51819"/>
    </source>
</evidence>
<gene>
    <name evidence="2" type="ORF">DFQ01_101417</name>
</gene>
<dbReference type="AlphaFoldDB" id="A0A2V2Z999"/>
<dbReference type="EMBL" id="QGTQ01000001">
    <property type="protein sequence ID" value="PWW08691.1"/>
    <property type="molecule type" value="Genomic_DNA"/>
</dbReference>
<name>A0A2V2Z999_9BACL</name>
<dbReference type="PROSITE" id="PS51819">
    <property type="entry name" value="VOC"/>
    <property type="match status" value="1"/>
</dbReference>
<dbReference type="SUPFAM" id="SSF54593">
    <property type="entry name" value="Glyoxalase/Bleomycin resistance protein/Dihydroxybiphenyl dioxygenase"/>
    <property type="match status" value="2"/>
</dbReference>